<accession>A0A5B7HXE6</accession>
<protein>
    <submittedName>
        <fullName evidence="1">Uncharacterized protein</fullName>
    </submittedName>
</protein>
<proteinExistence type="predicted"/>
<reference evidence="1 2" key="1">
    <citation type="submission" date="2019-05" db="EMBL/GenBank/DDBJ databases">
        <title>Another draft genome of Portunus trituberculatus and its Hox gene families provides insights of decapod evolution.</title>
        <authorList>
            <person name="Jeong J.-H."/>
            <person name="Song I."/>
            <person name="Kim S."/>
            <person name="Choi T."/>
            <person name="Kim D."/>
            <person name="Ryu S."/>
            <person name="Kim W."/>
        </authorList>
    </citation>
    <scope>NUCLEOTIDE SEQUENCE [LARGE SCALE GENOMIC DNA]</scope>
    <source>
        <tissue evidence="1">Muscle</tissue>
    </source>
</reference>
<sequence length="60" mass="6621">MLTELTFKSLINVTTRPLRLPLSQRRALNHRAARGGVLSRSYSGDTQALSGRVFGEYVSA</sequence>
<evidence type="ECO:0000313" key="2">
    <source>
        <dbReference type="Proteomes" id="UP000324222"/>
    </source>
</evidence>
<organism evidence="1 2">
    <name type="scientific">Portunus trituberculatus</name>
    <name type="common">Swimming crab</name>
    <name type="synonym">Neptunus trituberculatus</name>
    <dbReference type="NCBI Taxonomy" id="210409"/>
    <lineage>
        <taxon>Eukaryota</taxon>
        <taxon>Metazoa</taxon>
        <taxon>Ecdysozoa</taxon>
        <taxon>Arthropoda</taxon>
        <taxon>Crustacea</taxon>
        <taxon>Multicrustacea</taxon>
        <taxon>Malacostraca</taxon>
        <taxon>Eumalacostraca</taxon>
        <taxon>Eucarida</taxon>
        <taxon>Decapoda</taxon>
        <taxon>Pleocyemata</taxon>
        <taxon>Brachyura</taxon>
        <taxon>Eubrachyura</taxon>
        <taxon>Portunoidea</taxon>
        <taxon>Portunidae</taxon>
        <taxon>Portuninae</taxon>
        <taxon>Portunus</taxon>
    </lineage>
</organism>
<name>A0A5B7HXE6_PORTR</name>
<evidence type="ECO:0000313" key="1">
    <source>
        <dbReference type="EMBL" id="MPC74515.1"/>
    </source>
</evidence>
<comment type="caution">
    <text evidence="1">The sequence shown here is derived from an EMBL/GenBank/DDBJ whole genome shotgun (WGS) entry which is preliminary data.</text>
</comment>
<gene>
    <name evidence="1" type="ORF">E2C01_068875</name>
</gene>
<dbReference type="EMBL" id="VSRR010039079">
    <property type="protein sequence ID" value="MPC74515.1"/>
    <property type="molecule type" value="Genomic_DNA"/>
</dbReference>
<dbReference type="AlphaFoldDB" id="A0A5B7HXE6"/>
<dbReference type="Proteomes" id="UP000324222">
    <property type="component" value="Unassembled WGS sequence"/>
</dbReference>
<keyword evidence="2" id="KW-1185">Reference proteome</keyword>